<comment type="caution">
    <text evidence="1">The sequence shown here is derived from an EMBL/GenBank/DDBJ whole genome shotgun (WGS) entry which is preliminary data.</text>
</comment>
<dbReference type="Proteomes" id="UP000055024">
    <property type="component" value="Unassembled WGS sequence"/>
</dbReference>
<dbReference type="EMBL" id="JYDP01000182">
    <property type="protein sequence ID" value="KRZ03795.1"/>
    <property type="molecule type" value="Genomic_DNA"/>
</dbReference>
<accession>A0A0V1H0R5</accession>
<evidence type="ECO:0000313" key="1">
    <source>
        <dbReference type="EMBL" id="KRZ03795.1"/>
    </source>
</evidence>
<protein>
    <submittedName>
        <fullName evidence="1">Uncharacterized protein</fullName>
    </submittedName>
</protein>
<proteinExistence type="predicted"/>
<reference evidence="1 2" key="1">
    <citation type="submission" date="2015-01" db="EMBL/GenBank/DDBJ databases">
        <title>Evolution of Trichinella species and genotypes.</title>
        <authorList>
            <person name="Korhonen P.K."/>
            <person name="Edoardo P."/>
            <person name="Giuseppe L.R."/>
            <person name="Gasser R.B."/>
        </authorList>
    </citation>
    <scope>NUCLEOTIDE SEQUENCE [LARGE SCALE GENOMIC DNA]</scope>
    <source>
        <strain evidence="1">ISS1029</strain>
    </source>
</reference>
<name>A0A0V1H0R5_9BILA</name>
<gene>
    <name evidence="1" type="ORF">T11_8208</name>
</gene>
<organism evidence="1 2">
    <name type="scientific">Trichinella zimbabwensis</name>
    <dbReference type="NCBI Taxonomy" id="268475"/>
    <lineage>
        <taxon>Eukaryota</taxon>
        <taxon>Metazoa</taxon>
        <taxon>Ecdysozoa</taxon>
        <taxon>Nematoda</taxon>
        <taxon>Enoplea</taxon>
        <taxon>Dorylaimia</taxon>
        <taxon>Trichinellida</taxon>
        <taxon>Trichinellidae</taxon>
        <taxon>Trichinella</taxon>
    </lineage>
</organism>
<sequence>MEVGWLIKSSQFRDEASSSWLTGWILFSIYMHDIQHNVGQEEKTKKMLEENLLAELVGFGITFQQPAAVESDVSNLNTSNGALDSGWVCGM</sequence>
<keyword evidence="2" id="KW-1185">Reference proteome</keyword>
<evidence type="ECO:0000313" key="2">
    <source>
        <dbReference type="Proteomes" id="UP000055024"/>
    </source>
</evidence>
<dbReference type="AlphaFoldDB" id="A0A0V1H0R5"/>